<evidence type="ECO:0000256" key="1">
    <source>
        <dbReference type="ARBA" id="ARBA00004141"/>
    </source>
</evidence>
<dbReference type="RefSeq" id="WP_129132619.1">
    <property type="nucleotide sequence ID" value="NZ_SDHW01000008.1"/>
</dbReference>
<comment type="caution">
    <text evidence="7">The sequence shown here is derived from an EMBL/GenBank/DDBJ whole genome shotgun (WGS) entry which is preliminary data.</text>
</comment>
<comment type="subcellular location">
    <subcellularLocation>
        <location evidence="1">Membrane</location>
        <topology evidence="1">Multi-pass membrane protein</topology>
    </subcellularLocation>
</comment>
<evidence type="ECO:0000256" key="4">
    <source>
        <dbReference type="ARBA" id="ARBA00022989"/>
    </source>
</evidence>
<feature type="transmembrane region" description="Helical" evidence="6">
    <location>
        <begin position="12"/>
        <end position="30"/>
    </location>
</feature>
<feature type="transmembrane region" description="Helical" evidence="6">
    <location>
        <begin position="60"/>
        <end position="79"/>
    </location>
</feature>
<proteinExistence type="inferred from homology"/>
<organism evidence="7 8">
    <name type="scientific">Lacibacter luteus</name>
    <dbReference type="NCBI Taxonomy" id="2508719"/>
    <lineage>
        <taxon>Bacteria</taxon>
        <taxon>Pseudomonadati</taxon>
        <taxon>Bacteroidota</taxon>
        <taxon>Chitinophagia</taxon>
        <taxon>Chitinophagales</taxon>
        <taxon>Chitinophagaceae</taxon>
        <taxon>Lacibacter</taxon>
    </lineage>
</organism>
<evidence type="ECO:0000313" key="8">
    <source>
        <dbReference type="Proteomes" id="UP000290204"/>
    </source>
</evidence>
<feature type="transmembrane region" description="Helical" evidence="6">
    <location>
        <begin position="199"/>
        <end position="217"/>
    </location>
</feature>
<evidence type="ECO:0000256" key="5">
    <source>
        <dbReference type="ARBA" id="ARBA00023136"/>
    </source>
</evidence>
<reference evidence="7 8" key="1">
    <citation type="submission" date="2019-01" db="EMBL/GenBank/DDBJ databases">
        <title>Lacibacter sp. strain TTM-7.</title>
        <authorList>
            <person name="Chen W.-M."/>
        </authorList>
    </citation>
    <scope>NUCLEOTIDE SEQUENCE [LARGE SCALE GENOMIC DNA]</scope>
    <source>
        <strain evidence="7 8">TTM-7</strain>
    </source>
</reference>
<accession>A0A4Q1CE45</accession>
<gene>
    <name evidence="7" type="ORF">ESA94_19415</name>
</gene>
<dbReference type="PANTHER" id="PTHR31885">
    <property type="entry name" value="GH04784P"/>
    <property type="match status" value="1"/>
</dbReference>
<keyword evidence="8" id="KW-1185">Reference proteome</keyword>
<dbReference type="EMBL" id="SDHW01000008">
    <property type="protein sequence ID" value="RXK57696.1"/>
    <property type="molecule type" value="Genomic_DNA"/>
</dbReference>
<keyword evidence="3 6" id="KW-0812">Transmembrane</keyword>
<protein>
    <submittedName>
        <fullName evidence="7">Lysoplasmalogenase</fullName>
    </submittedName>
</protein>
<feature type="transmembrane region" description="Helical" evidence="6">
    <location>
        <begin position="36"/>
        <end position="53"/>
    </location>
</feature>
<dbReference type="InterPro" id="IPR012506">
    <property type="entry name" value="TMEM86B-like"/>
</dbReference>
<feature type="transmembrane region" description="Helical" evidence="6">
    <location>
        <begin position="142"/>
        <end position="161"/>
    </location>
</feature>
<sequence>MTAAAQRMARTTWYIYAIVALLDLLFICFHKAEERWLTKPLLMPLLMIGFYLSSAQRNNGLFFLIFAALFFSWGGDVLLQMEGMFIPGLVSFLLAHIFYIIYFVKTGKNKKGLVQQKPLLAIPVLLYILLFLWLLFPYLDALKIPVTVYGITIGSMLLLALNTKQKLHTKTASLFITGALLFVLSDSVLAVNLFAYKHLALSLVVMITYAAAQYLIVKGAIANQHS</sequence>
<name>A0A4Q1CE45_9BACT</name>
<dbReference type="Proteomes" id="UP000290204">
    <property type="component" value="Unassembled WGS sequence"/>
</dbReference>
<dbReference type="GO" id="GO:0016020">
    <property type="term" value="C:membrane"/>
    <property type="evidence" value="ECO:0007669"/>
    <property type="project" value="UniProtKB-SubCell"/>
</dbReference>
<dbReference type="PANTHER" id="PTHR31885:SF6">
    <property type="entry name" value="GH04784P"/>
    <property type="match status" value="1"/>
</dbReference>
<feature type="transmembrane region" description="Helical" evidence="6">
    <location>
        <begin position="116"/>
        <end position="136"/>
    </location>
</feature>
<evidence type="ECO:0000256" key="3">
    <source>
        <dbReference type="ARBA" id="ARBA00022692"/>
    </source>
</evidence>
<evidence type="ECO:0000256" key="6">
    <source>
        <dbReference type="SAM" id="Phobius"/>
    </source>
</evidence>
<dbReference type="GO" id="GO:0016787">
    <property type="term" value="F:hydrolase activity"/>
    <property type="evidence" value="ECO:0007669"/>
    <property type="project" value="TreeGrafter"/>
</dbReference>
<dbReference type="AlphaFoldDB" id="A0A4Q1CE45"/>
<feature type="transmembrane region" description="Helical" evidence="6">
    <location>
        <begin position="85"/>
        <end position="104"/>
    </location>
</feature>
<evidence type="ECO:0000313" key="7">
    <source>
        <dbReference type="EMBL" id="RXK57696.1"/>
    </source>
</evidence>
<dbReference type="OrthoDB" id="5651790at2"/>
<feature type="transmembrane region" description="Helical" evidence="6">
    <location>
        <begin position="173"/>
        <end position="193"/>
    </location>
</feature>
<evidence type="ECO:0000256" key="2">
    <source>
        <dbReference type="ARBA" id="ARBA00007375"/>
    </source>
</evidence>
<keyword evidence="5 6" id="KW-0472">Membrane</keyword>
<dbReference type="Pfam" id="PF07947">
    <property type="entry name" value="YhhN"/>
    <property type="match status" value="1"/>
</dbReference>
<keyword evidence="4 6" id="KW-1133">Transmembrane helix</keyword>
<comment type="similarity">
    <text evidence="2">Belongs to the TMEM86 family.</text>
</comment>